<evidence type="ECO:0000313" key="3">
    <source>
        <dbReference type="Proteomes" id="UP000309174"/>
    </source>
</evidence>
<sequence>MAESGSGASAGPGSENTVRELERILRYWGGNLRHYELKPGDGSVIYDSGYGEVGAWRVTSPDGSEDADGPEGAAATAEPE</sequence>
<evidence type="ECO:0000256" key="1">
    <source>
        <dbReference type="SAM" id="MobiDB-lite"/>
    </source>
</evidence>
<keyword evidence="3" id="KW-1185">Reference proteome</keyword>
<name>A0A5C4JD40_9ACTN</name>
<protein>
    <submittedName>
        <fullName evidence="2">Uncharacterized protein</fullName>
    </submittedName>
</protein>
<evidence type="ECO:0000313" key="2">
    <source>
        <dbReference type="EMBL" id="TMQ99244.1"/>
    </source>
</evidence>
<comment type="caution">
    <text evidence="2">The sequence shown here is derived from an EMBL/GenBank/DDBJ whole genome shotgun (WGS) entry which is preliminary data.</text>
</comment>
<gene>
    <name evidence="2" type="ORF">ETD83_18250</name>
</gene>
<organism evidence="2 3">
    <name type="scientific">Actinomadura soli</name>
    <dbReference type="NCBI Taxonomy" id="2508997"/>
    <lineage>
        <taxon>Bacteria</taxon>
        <taxon>Bacillati</taxon>
        <taxon>Actinomycetota</taxon>
        <taxon>Actinomycetes</taxon>
        <taxon>Streptosporangiales</taxon>
        <taxon>Thermomonosporaceae</taxon>
        <taxon>Actinomadura</taxon>
    </lineage>
</organism>
<feature type="compositionally biased region" description="Low complexity" evidence="1">
    <location>
        <begin position="70"/>
        <end position="80"/>
    </location>
</feature>
<dbReference type="AlphaFoldDB" id="A0A5C4JD40"/>
<dbReference type="OrthoDB" id="4558101at2"/>
<proteinExistence type="predicted"/>
<reference evidence="2 3" key="1">
    <citation type="submission" date="2019-05" db="EMBL/GenBank/DDBJ databases">
        <title>Draft genome sequence of Actinomadura sp. 14C53.</title>
        <authorList>
            <person name="Saricaoglu S."/>
            <person name="Isik K."/>
        </authorList>
    </citation>
    <scope>NUCLEOTIDE SEQUENCE [LARGE SCALE GENOMIC DNA]</scope>
    <source>
        <strain evidence="2 3">14C53</strain>
    </source>
</reference>
<dbReference type="EMBL" id="VCKW01000086">
    <property type="protein sequence ID" value="TMQ99244.1"/>
    <property type="molecule type" value="Genomic_DNA"/>
</dbReference>
<dbReference type="Proteomes" id="UP000309174">
    <property type="component" value="Unassembled WGS sequence"/>
</dbReference>
<accession>A0A5C4JD40</accession>
<feature type="region of interest" description="Disordered" evidence="1">
    <location>
        <begin position="57"/>
        <end position="80"/>
    </location>
</feature>